<feature type="transmembrane region" description="Helical" evidence="8">
    <location>
        <begin position="65"/>
        <end position="82"/>
    </location>
</feature>
<dbReference type="CDD" id="cd06550">
    <property type="entry name" value="TM_ABC_iron-siderophores_like"/>
    <property type="match status" value="1"/>
</dbReference>
<feature type="transmembrane region" description="Helical" evidence="8">
    <location>
        <begin position="119"/>
        <end position="139"/>
    </location>
</feature>
<comment type="subcellular location">
    <subcellularLocation>
        <location evidence="1">Cell membrane</location>
        <topology evidence="1">Multi-pass membrane protein</topology>
    </subcellularLocation>
</comment>
<dbReference type="Gene3D" id="1.10.3470.10">
    <property type="entry name" value="ABC transporter involved in vitamin B12 uptake, BtuC"/>
    <property type="match status" value="1"/>
</dbReference>
<keyword evidence="5 8" id="KW-0812">Transmembrane</keyword>
<dbReference type="EMBL" id="JBHMAG010000016">
    <property type="protein sequence ID" value="MFB9754616.1"/>
    <property type="molecule type" value="Genomic_DNA"/>
</dbReference>
<dbReference type="Proteomes" id="UP001589619">
    <property type="component" value="Unassembled WGS sequence"/>
</dbReference>
<keyword evidence="7 8" id="KW-0472">Membrane</keyword>
<dbReference type="SUPFAM" id="SSF81345">
    <property type="entry name" value="ABC transporter involved in vitamin B12 uptake, BtuC"/>
    <property type="match status" value="1"/>
</dbReference>
<feature type="transmembrane region" description="Helical" evidence="8">
    <location>
        <begin position="240"/>
        <end position="265"/>
    </location>
</feature>
<comment type="caution">
    <text evidence="9">The sequence shown here is derived from an EMBL/GenBank/DDBJ whole genome shotgun (WGS) entry which is preliminary data.</text>
</comment>
<keyword evidence="6 8" id="KW-1133">Transmembrane helix</keyword>
<gene>
    <name evidence="9" type="ORF">ACFFNY_23860</name>
</gene>
<name>A0ABV5W2G3_9BACL</name>
<organism evidence="9 10">
    <name type="scientific">Paenibacillus hodogayensis</name>
    <dbReference type="NCBI Taxonomy" id="279208"/>
    <lineage>
        <taxon>Bacteria</taxon>
        <taxon>Bacillati</taxon>
        <taxon>Bacillota</taxon>
        <taxon>Bacilli</taxon>
        <taxon>Bacillales</taxon>
        <taxon>Paenibacillaceae</taxon>
        <taxon>Paenibacillus</taxon>
    </lineage>
</organism>
<dbReference type="PANTHER" id="PTHR30472">
    <property type="entry name" value="FERRIC ENTEROBACTIN TRANSPORT SYSTEM PERMEASE PROTEIN"/>
    <property type="match status" value="1"/>
</dbReference>
<evidence type="ECO:0000256" key="3">
    <source>
        <dbReference type="ARBA" id="ARBA00022448"/>
    </source>
</evidence>
<evidence type="ECO:0000256" key="6">
    <source>
        <dbReference type="ARBA" id="ARBA00022989"/>
    </source>
</evidence>
<evidence type="ECO:0000313" key="10">
    <source>
        <dbReference type="Proteomes" id="UP001589619"/>
    </source>
</evidence>
<dbReference type="PANTHER" id="PTHR30472:SF24">
    <property type="entry name" value="FERRIC ENTEROBACTIN TRANSPORT SYSTEM PERMEASE PROTEIN FEPG"/>
    <property type="match status" value="1"/>
</dbReference>
<keyword evidence="10" id="KW-1185">Reference proteome</keyword>
<feature type="transmembrane region" description="Helical" evidence="8">
    <location>
        <begin position="195"/>
        <end position="214"/>
    </location>
</feature>
<comment type="similarity">
    <text evidence="2">Belongs to the binding-protein-dependent transport system permease family. FecCD subfamily.</text>
</comment>
<evidence type="ECO:0000256" key="8">
    <source>
        <dbReference type="SAM" id="Phobius"/>
    </source>
</evidence>
<dbReference type="Pfam" id="PF01032">
    <property type="entry name" value="FecCD"/>
    <property type="match status" value="1"/>
</dbReference>
<evidence type="ECO:0000256" key="7">
    <source>
        <dbReference type="ARBA" id="ARBA00023136"/>
    </source>
</evidence>
<keyword evidence="3" id="KW-0813">Transport</keyword>
<evidence type="ECO:0000256" key="1">
    <source>
        <dbReference type="ARBA" id="ARBA00004651"/>
    </source>
</evidence>
<accession>A0ABV5W2G3</accession>
<dbReference type="RefSeq" id="WP_344909253.1">
    <property type="nucleotide sequence ID" value="NZ_BAAAYO010000008.1"/>
</dbReference>
<evidence type="ECO:0000313" key="9">
    <source>
        <dbReference type="EMBL" id="MFB9754616.1"/>
    </source>
</evidence>
<proteinExistence type="inferred from homology"/>
<protein>
    <submittedName>
        <fullName evidence="9">FecCD family ABC transporter permease</fullName>
    </submittedName>
</protein>
<evidence type="ECO:0000256" key="2">
    <source>
        <dbReference type="ARBA" id="ARBA00007935"/>
    </source>
</evidence>
<dbReference type="InterPro" id="IPR000522">
    <property type="entry name" value="ABC_transptr_permease_BtuC"/>
</dbReference>
<sequence length="333" mass="34685">MNKTGSATRYMTILGLLLAANVLAFTGNIVSGERAVPLLEAIRTAAGFGSDTYEFTIRTLRMPRALVGLLAGAALALSGVILQAITRNPLASPGVMGLNAGAGAAAVAVIVMAPTFPTAGLPFVAFGGALLTAAMIYAFSWRRGSSPIRMLLVGIGISAIAGAVISYLLSVGGIFRVSQASVWLAGSLYGRGWEHVWPLLPWLVAWFPVCMLLARHLDAIQLGDEMATGVGLPLERSRGLLVLVSVGLAGAAVSMVGTVGFIGLMAPHLSRHLVGNMSARLLPAAALMGGLVMQLSDLVGRTVFAPFEIPVGIVTALLGAPYMIYLLYRPRHL</sequence>
<reference evidence="9 10" key="1">
    <citation type="submission" date="2024-09" db="EMBL/GenBank/DDBJ databases">
        <authorList>
            <person name="Sun Q."/>
            <person name="Mori K."/>
        </authorList>
    </citation>
    <scope>NUCLEOTIDE SEQUENCE [LARGE SCALE GENOMIC DNA]</scope>
    <source>
        <strain evidence="9 10">JCM 12520</strain>
    </source>
</reference>
<evidence type="ECO:0000256" key="4">
    <source>
        <dbReference type="ARBA" id="ARBA00022475"/>
    </source>
</evidence>
<feature type="transmembrane region" description="Helical" evidence="8">
    <location>
        <begin position="151"/>
        <end position="175"/>
    </location>
</feature>
<keyword evidence="4" id="KW-1003">Cell membrane</keyword>
<dbReference type="InterPro" id="IPR037294">
    <property type="entry name" value="ABC_BtuC-like"/>
</dbReference>
<evidence type="ECO:0000256" key="5">
    <source>
        <dbReference type="ARBA" id="ARBA00022692"/>
    </source>
</evidence>
<feature type="transmembrane region" description="Helical" evidence="8">
    <location>
        <begin position="307"/>
        <end position="328"/>
    </location>
</feature>